<dbReference type="EMBL" id="BMVB01000005">
    <property type="protein sequence ID" value="GHC44436.1"/>
    <property type="molecule type" value="Genomic_DNA"/>
</dbReference>
<sequence>MSDLWRVEVEQVEDGPVPAVTLRVRAVHPDAGGFPETKVFALRLLTGAVRDRSLSEAAVTSEEAERAVDSVEVSDVRNCPFDEEAARRGVEGALRNRGLDPGHEDAWWQALGEEWAAFWNDPGRTPSARYAMRLADPQWLRGTRPGEGWDSAAYG</sequence>
<protein>
    <submittedName>
        <fullName evidence="1">Uncharacterized protein</fullName>
    </submittedName>
</protein>
<proteinExistence type="predicted"/>
<reference evidence="1" key="2">
    <citation type="submission" date="2020-09" db="EMBL/GenBank/DDBJ databases">
        <authorList>
            <person name="Sun Q."/>
            <person name="Ohkuma M."/>
        </authorList>
    </citation>
    <scope>NUCLEOTIDE SEQUENCE</scope>
    <source>
        <strain evidence="1">JCM 4633</strain>
    </source>
</reference>
<accession>A0A918TES1</accession>
<dbReference type="AlphaFoldDB" id="A0A918TES1"/>
<dbReference type="Proteomes" id="UP000646244">
    <property type="component" value="Unassembled WGS sequence"/>
</dbReference>
<comment type="caution">
    <text evidence="1">The sequence shown here is derived from an EMBL/GenBank/DDBJ whole genome shotgun (WGS) entry which is preliminary data.</text>
</comment>
<reference evidence="1" key="1">
    <citation type="journal article" date="2014" name="Int. J. Syst. Evol. Microbiol.">
        <title>Complete genome sequence of Corynebacterium casei LMG S-19264T (=DSM 44701T), isolated from a smear-ripened cheese.</title>
        <authorList>
            <consortium name="US DOE Joint Genome Institute (JGI-PGF)"/>
            <person name="Walter F."/>
            <person name="Albersmeier A."/>
            <person name="Kalinowski J."/>
            <person name="Ruckert C."/>
        </authorList>
    </citation>
    <scope>NUCLEOTIDE SEQUENCE</scope>
    <source>
        <strain evidence="1">JCM 4633</strain>
    </source>
</reference>
<organism evidence="1 2">
    <name type="scientific">Streptomyces cinnamoneus</name>
    <name type="common">Streptoverticillium cinnamoneum</name>
    <dbReference type="NCBI Taxonomy" id="53446"/>
    <lineage>
        <taxon>Bacteria</taxon>
        <taxon>Bacillati</taxon>
        <taxon>Actinomycetota</taxon>
        <taxon>Actinomycetes</taxon>
        <taxon>Kitasatosporales</taxon>
        <taxon>Streptomycetaceae</taxon>
        <taxon>Streptomyces</taxon>
        <taxon>Streptomyces cinnamoneus group</taxon>
    </lineage>
</organism>
<dbReference type="RefSeq" id="WP_190109274.1">
    <property type="nucleotide sequence ID" value="NZ_BMVB01000005.1"/>
</dbReference>
<name>A0A918TES1_STRCJ</name>
<evidence type="ECO:0000313" key="2">
    <source>
        <dbReference type="Proteomes" id="UP000646244"/>
    </source>
</evidence>
<gene>
    <name evidence="1" type="ORF">GCM10010507_19310</name>
</gene>
<evidence type="ECO:0000313" key="1">
    <source>
        <dbReference type="EMBL" id="GHC44436.1"/>
    </source>
</evidence>